<gene>
    <name evidence="1" type="ORF">CAZ10_34240</name>
</gene>
<accession>A0A241XGA1</accession>
<organism evidence="1 2">
    <name type="scientific">Pseudomonas aeruginosa</name>
    <dbReference type="NCBI Taxonomy" id="287"/>
    <lineage>
        <taxon>Bacteria</taxon>
        <taxon>Pseudomonadati</taxon>
        <taxon>Pseudomonadota</taxon>
        <taxon>Gammaproteobacteria</taxon>
        <taxon>Pseudomonadales</taxon>
        <taxon>Pseudomonadaceae</taxon>
        <taxon>Pseudomonas</taxon>
    </lineage>
</organism>
<dbReference type="EMBL" id="NFFZ01000030">
    <property type="protein sequence ID" value="OTI55325.1"/>
    <property type="molecule type" value="Genomic_DNA"/>
</dbReference>
<evidence type="ECO:0000313" key="2">
    <source>
        <dbReference type="Proteomes" id="UP000194857"/>
    </source>
</evidence>
<sequence length="233" mass="26777">MDPKHLFLDERLKGRCAYCGGPPETVDHVPSRVLLDNPLPENLPVVEACRKCNGGFSLNEEYLACLLECTMSGTTEISQLSREKIRQALDRNPRLQNQLEQCRRTDDSGHIWWQPDEARVRNVIMKLAQGHAVYELGEYWNDEPDLYSIRAIPTMTTGEIQDFENLEDYVQPLWPELGCRAFLRASGKTIPPIQIGGWLIVQPGRYRYLVDWQDGVDIRIVIGEYLACRVVWC</sequence>
<proteinExistence type="predicted"/>
<protein>
    <submittedName>
        <fullName evidence="1">Uncharacterized protein</fullName>
    </submittedName>
</protein>
<name>A0A241XGA1_PSEAI</name>
<reference evidence="2" key="1">
    <citation type="submission" date="2017-05" db="EMBL/GenBank/DDBJ databases">
        <authorList>
            <person name="Giani T."/>
            <person name="Arena F."/>
            <person name="Pollini S."/>
            <person name="Di Pilato V."/>
            <person name="D'Andrea M.M."/>
            <person name="Henrici De Angelis L."/>
            <person name="Bassetti M."/>
            <person name="Rossolini G.M."/>
        </authorList>
    </citation>
    <scope>NUCLEOTIDE SEQUENCE [LARGE SCALE GENOMIC DNA]</scope>
    <source>
        <strain evidence="2">S567_C10_BS</strain>
    </source>
</reference>
<evidence type="ECO:0000313" key="1">
    <source>
        <dbReference type="EMBL" id="OTI55325.1"/>
    </source>
</evidence>
<dbReference type="AlphaFoldDB" id="A0A241XGA1"/>
<dbReference type="Proteomes" id="UP000194857">
    <property type="component" value="Unassembled WGS sequence"/>
</dbReference>
<comment type="caution">
    <text evidence="1">The sequence shown here is derived from an EMBL/GenBank/DDBJ whole genome shotgun (WGS) entry which is preliminary data.</text>
</comment>
<dbReference type="RefSeq" id="WP_031299465.1">
    <property type="nucleotide sequence ID" value="NZ_CAADLW010000389.1"/>
</dbReference>